<organism evidence="8 9">
    <name type="scientific">Syncephalis pseudoplumigaleata</name>
    <dbReference type="NCBI Taxonomy" id="1712513"/>
    <lineage>
        <taxon>Eukaryota</taxon>
        <taxon>Fungi</taxon>
        <taxon>Fungi incertae sedis</taxon>
        <taxon>Zoopagomycota</taxon>
        <taxon>Zoopagomycotina</taxon>
        <taxon>Zoopagomycetes</taxon>
        <taxon>Zoopagales</taxon>
        <taxon>Piptocephalidaceae</taxon>
        <taxon>Syncephalis</taxon>
    </lineage>
</organism>
<keyword evidence="9" id="KW-1185">Reference proteome</keyword>
<keyword evidence="6" id="KW-0547">Nucleotide-binding</keyword>
<dbReference type="GO" id="GO:0005829">
    <property type="term" value="C:cytosol"/>
    <property type="evidence" value="ECO:0007669"/>
    <property type="project" value="TreeGrafter"/>
</dbReference>
<comment type="similarity">
    <text evidence="2 6">Belongs to the DXO/Dom3Z family.</text>
</comment>
<gene>
    <name evidence="8" type="ORF">SYNPS1DRAFT_4035</name>
</gene>
<dbReference type="Proteomes" id="UP000278143">
    <property type="component" value="Unassembled WGS sequence"/>
</dbReference>
<dbReference type="InterPro" id="IPR039039">
    <property type="entry name" value="RAI1-like_fam"/>
</dbReference>
<dbReference type="PANTHER" id="PTHR12395">
    <property type="entry name" value="DOM-3 RELATED"/>
    <property type="match status" value="1"/>
</dbReference>
<evidence type="ECO:0000313" key="8">
    <source>
        <dbReference type="EMBL" id="RKP24557.1"/>
    </source>
</evidence>
<dbReference type="PANTHER" id="PTHR12395:SF9">
    <property type="entry name" value="DECAPPING AND EXORIBONUCLEASE PROTEIN"/>
    <property type="match status" value="1"/>
</dbReference>
<dbReference type="GO" id="GO:0004518">
    <property type="term" value="F:nuclease activity"/>
    <property type="evidence" value="ECO:0007669"/>
    <property type="project" value="UniProtKB-KW"/>
</dbReference>
<keyword evidence="6" id="KW-0540">Nuclease</keyword>
<dbReference type="InterPro" id="IPR013961">
    <property type="entry name" value="RAI1"/>
</dbReference>
<comment type="cofactor">
    <cofactor evidence="1 6">
        <name>a divalent metal cation</name>
        <dbReference type="ChEBI" id="CHEBI:60240"/>
    </cofactor>
</comment>
<dbReference type="OrthoDB" id="5853397at2759"/>
<dbReference type="GO" id="GO:0046872">
    <property type="term" value="F:metal ion binding"/>
    <property type="evidence" value="ECO:0007669"/>
    <property type="project" value="UniProtKB-KW"/>
</dbReference>
<evidence type="ECO:0000256" key="6">
    <source>
        <dbReference type="RuleBase" id="RU367113"/>
    </source>
</evidence>
<dbReference type="GO" id="GO:0000166">
    <property type="term" value="F:nucleotide binding"/>
    <property type="evidence" value="ECO:0007669"/>
    <property type="project" value="UniProtKB-KW"/>
</dbReference>
<evidence type="ECO:0000256" key="4">
    <source>
        <dbReference type="ARBA" id="ARBA00044692"/>
    </source>
</evidence>
<comment type="catalytic activity">
    <reaction evidence="4">
        <text>a 5'-end triphospho-ribonucleoside in mRNA + H2O = a 5'-end phospho-ribonucleoside in mRNA + diphosphate + H(+)</text>
        <dbReference type="Rhea" id="RHEA:78683"/>
        <dbReference type="Rhea" id="RHEA-COMP:15692"/>
        <dbReference type="Rhea" id="RHEA-COMP:17164"/>
        <dbReference type="ChEBI" id="CHEBI:15377"/>
        <dbReference type="ChEBI" id="CHEBI:15378"/>
        <dbReference type="ChEBI" id="CHEBI:33019"/>
        <dbReference type="ChEBI" id="CHEBI:138282"/>
        <dbReference type="ChEBI" id="CHEBI:167618"/>
    </reaction>
    <physiologicalReaction direction="left-to-right" evidence="4">
        <dbReference type="Rhea" id="RHEA:78684"/>
    </physiologicalReaction>
</comment>
<keyword evidence="6" id="KW-0479">Metal-binding</keyword>
<feature type="non-terminal residue" evidence="8">
    <location>
        <position position="1"/>
    </location>
</feature>
<dbReference type="EC" id="3.6.1.-" evidence="6"/>
<keyword evidence="6" id="KW-0539">Nucleus</keyword>
<dbReference type="GO" id="GO:0000956">
    <property type="term" value="P:nuclear-transcribed mRNA catabolic process"/>
    <property type="evidence" value="ECO:0007669"/>
    <property type="project" value="TreeGrafter"/>
</dbReference>
<dbReference type="AlphaFoldDB" id="A0A4P9YWX9"/>
<feature type="non-terminal residue" evidence="8">
    <location>
        <position position="172"/>
    </location>
</feature>
<comment type="function">
    <text evidence="6">Decapping enzyme for NAD-capped RNAs: specifically hydrolyzes the nicotinamide adenine dinucleotide (NAD) cap from a subset of RNAs by removing the entire NAD moiety from the 5'-end of an NAD-capped RNA.</text>
</comment>
<evidence type="ECO:0000256" key="3">
    <source>
        <dbReference type="ARBA" id="ARBA00044676"/>
    </source>
</evidence>
<name>A0A4P9YWX9_9FUNG</name>
<reference evidence="9" key="1">
    <citation type="journal article" date="2018" name="Nat. Microbiol.">
        <title>Leveraging single-cell genomics to expand the fungal tree of life.</title>
        <authorList>
            <person name="Ahrendt S.R."/>
            <person name="Quandt C.A."/>
            <person name="Ciobanu D."/>
            <person name="Clum A."/>
            <person name="Salamov A."/>
            <person name="Andreopoulos B."/>
            <person name="Cheng J.F."/>
            <person name="Woyke T."/>
            <person name="Pelin A."/>
            <person name="Henrissat B."/>
            <person name="Reynolds N.K."/>
            <person name="Benny G.L."/>
            <person name="Smith M.E."/>
            <person name="James T.Y."/>
            <person name="Grigoriev I.V."/>
        </authorList>
    </citation>
    <scope>NUCLEOTIDE SEQUENCE [LARGE SCALE GENOMIC DNA]</scope>
    <source>
        <strain evidence="9">Benny S71-1</strain>
    </source>
</reference>
<proteinExistence type="inferred from homology"/>
<dbReference type="GO" id="GO:0110155">
    <property type="term" value="P:NAD-cap decapping"/>
    <property type="evidence" value="ECO:0007669"/>
    <property type="project" value="TreeGrafter"/>
</dbReference>
<dbReference type="GO" id="GO:0005634">
    <property type="term" value="C:nucleus"/>
    <property type="evidence" value="ECO:0007669"/>
    <property type="project" value="UniProtKB-SubCell"/>
</dbReference>
<keyword evidence="6" id="KW-0378">Hydrolase</keyword>
<evidence type="ECO:0000256" key="2">
    <source>
        <dbReference type="ARBA" id="ARBA00006562"/>
    </source>
</evidence>
<keyword evidence="6" id="KW-0694">RNA-binding</keyword>
<dbReference type="Pfam" id="PF08652">
    <property type="entry name" value="RAI1"/>
    <property type="match status" value="1"/>
</dbReference>
<comment type="subcellular location">
    <subcellularLocation>
        <location evidence="6">Nucleus</location>
    </subcellularLocation>
</comment>
<evidence type="ECO:0000256" key="1">
    <source>
        <dbReference type="ARBA" id="ARBA00001968"/>
    </source>
</evidence>
<evidence type="ECO:0000259" key="7">
    <source>
        <dbReference type="Pfam" id="PF08652"/>
    </source>
</evidence>
<dbReference type="EMBL" id="KZ990159">
    <property type="protein sequence ID" value="RKP24557.1"/>
    <property type="molecule type" value="Genomic_DNA"/>
</dbReference>
<dbReference type="GO" id="GO:0034353">
    <property type="term" value="F:mRNA 5'-diphosphatase activity"/>
    <property type="evidence" value="ECO:0007669"/>
    <property type="project" value="TreeGrafter"/>
</dbReference>
<sequence>LMCYWGYKFETVSTLSKPASQLTPNDAELKSRKRETVNTNEQYCSVYRTRLGKHSMIMGAEVDCTADEKRPDRPSAGYIELKTSRVMQTEHDRYTFARNKLIKYWAQSYLAAVPKIIVGFRDDRGRVRSLGTYNTMEIPRSVRKLPNMWEPQICLNFVDRFLDWLSTVVTID</sequence>
<feature type="domain" description="RAI1-like" evidence="7">
    <location>
        <begin position="1"/>
        <end position="169"/>
    </location>
</feature>
<accession>A0A4P9YWX9</accession>
<evidence type="ECO:0000256" key="5">
    <source>
        <dbReference type="ARBA" id="ARBA00048124"/>
    </source>
</evidence>
<protein>
    <recommendedName>
        <fullName evidence="6">Decapping nuclease</fullName>
        <ecNumber evidence="6">3.6.1.-</ecNumber>
    </recommendedName>
</protein>
<comment type="catalytic activity">
    <reaction evidence="5">
        <text>a 5'-end NAD(+)-phospho-ribonucleoside in mRNA + H2O = a 5'-end phospho-ribonucleoside in mRNA + NAD(+) + H(+)</text>
        <dbReference type="Rhea" id="RHEA:60880"/>
        <dbReference type="Rhea" id="RHEA-COMP:15692"/>
        <dbReference type="Rhea" id="RHEA-COMP:15698"/>
        <dbReference type="ChEBI" id="CHEBI:15377"/>
        <dbReference type="ChEBI" id="CHEBI:15378"/>
        <dbReference type="ChEBI" id="CHEBI:57540"/>
        <dbReference type="ChEBI" id="CHEBI:138282"/>
        <dbReference type="ChEBI" id="CHEBI:144029"/>
    </reaction>
    <physiologicalReaction direction="left-to-right" evidence="5">
        <dbReference type="Rhea" id="RHEA:60881"/>
    </physiologicalReaction>
</comment>
<evidence type="ECO:0000313" key="9">
    <source>
        <dbReference type="Proteomes" id="UP000278143"/>
    </source>
</evidence>
<comment type="catalytic activity">
    <reaction evidence="3">
        <text>a 5'-end (N(7)-methyl 5'-triphosphoguanosine)-ribonucleoside-ribonucleotide in mRNA + H2O = a (N(7)-methyl 5'-triphosphoguanosine)-nucleoside + a 5'-end phospho-ribonucleoside in mRNA + H(+)</text>
        <dbReference type="Rhea" id="RHEA:66928"/>
        <dbReference type="Rhea" id="RHEA-COMP:15692"/>
        <dbReference type="Rhea" id="RHEA-COMP:17313"/>
        <dbReference type="ChEBI" id="CHEBI:15377"/>
        <dbReference type="ChEBI" id="CHEBI:15378"/>
        <dbReference type="ChEBI" id="CHEBI:138282"/>
        <dbReference type="ChEBI" id="CHEBI:172876"/>
        <dbReference type="ChEBI" id="CHEBI:172877"/>
    </reaction>
    <physiologicalReaction direction="left-to-right" evidence="3">
        <dbReference type="Rhea" id="RHEA:66929"/>
    </physiologicalReaction>
</comment>
<dbReference type="GO" id="GO:0003723">
    <property type="term" value="F:RNA binding"/>
    <property type="evidence" value="ECO:0007669"/>
    <property type="project" value="UniProtKB-KW"/>
</dbReference>